<comment type="caution">
    <text evidence="3">The sequence shown here is derived from an EMBL/GenBank/DDBJ whole genome shotgun (WGS) entry which is preliminary data.</text>
</comment>
<organism evidence="3 4">
    <name type="scientific">Senna tora</name>
    <dbReference type="NCBI Taxonomy" id="362788"/>
    <lineage>
        <taxon>Eukaryota</taxon>
        <taxon>Viridiplantae</taxon>
        <taxon>Streptophyta</taxon>
        <taxon>Embryophyta</taxon>
        <taxon>Tracheophyta</taxon>
        <taxon>Spermatophyta</taxon>
        <taxon>Magnoliopsida</taxon>
        <taxon>eudicotyledons</taxon>
        <taxon>Gunneridae</taxon>
        <taxon>Pentapetalae</taxon>
        <taxon>rosids</taxon>
        <taxon>fabids</taxon>
        <taxon>Fabales</taxon>
        <taxon>Fabaceae</taxon>
        <taxon>Caesalpinioideae</taxon>
        <taxon>Cassia clade</taxon>
        <taxon>Senna</taxon>
    </lineage>
</organism>
<sequence length="264" mass="30827">MCPSQITNWTIVQGEEPLTSRLDGNVFMEPLTKGEYPKNMQSLVGSRLPKFSKQQSKLLMNASFDFIGINYYTSYFAAHAPHLHNLSSKPTYSTDSLVNLTIERNGIPIGPRVLISDSENHIFVTLFIFKCLFIYTQAASSWLSAYPRGIRQLLLYIKRKYNNPLIYVTENGIDEIKDPTLSLEEALMDTYRIDYYYRHLYYLQLAIKDGVNVKGYFAWSLLDNFEWFSGYTVRFGINFVDYKNGLKRHQKFSAHWFRNLLRKD</sequence>
<keyword evidence="4" id="KW-1185">Reference proteome</keyword>
<dbReference type="InterPro" id="IPR001360">
    <property type="entry name" value="Glyco_hydro_1"/>
</dbReference>
<gene>
    <name evidence="3" type="ORF">G2W53_022204</name>
</gene>
<name>A0A834WHX7_9FABA</name>
<comment type="similarity">
    <text evidence="1 2">Belongs to the glycosyl hydrolase 1 family.</text>
</comment>
<dbReference type="Proteomes" id="UP000634136">
    <property type="component" value="Unassembled WGS sequence"/>
</dbReference>
<dbReference type="GO" id="GO:0008422">
    <property type="term" value="F:beta-glucosidase activity"/>
    <property type="evidence" value="ECO:0007669"/>
    <property type="project" value="TreeGrafter"/>
</dbReference>
<evidence type="ECO:0000313" key="3">
    <source>
        <dbReference type="EMBL" id="KAF7824060.1"/>
    </source>
</evidence>
<dbReference type="InterPro" id="IPR017853">
    <property type="entry name" value="GH"/>
</dbReference>
<accession>A0A834WHX7</accession>
<evidence type="ECO:0000256" key="2">
    <source>
        <dbReference type="RuleBase" id="RU003690"/>
    </source>
</evidence>
<dbReference type="GO" id="GO:0005975">
    <property type="term" value="P:carbohydrate metabolic process"/>
    <property type="evidence" value="ECO:0007669"/>
    <property type="project" value="InterPro"/>
</dbReference>
<dbReference type="Pfam" id="PF00232">
    <property type="entry name" value="Glyco_hydro_1"/>
    <property type="match status" value="1"/>
</dbReference>
<dbReference type="AlphaFoldDB" id="A0A834WHX7"/>
<proteinExistence type="inferred from homology"/>
<evidence type="ECO:0000313" key="4">
    <source>
        <dbReference type="Proteomes" id="UP000634136"/>
    </source>
</evidence>
<protein>
    <submittedName>
        <fullName evidence="3">Beta-glucosidase 12-like</fullName>
    </submittedName>
</protein>
<dbReference type="OrthoDB" id="65569at2759"/>
<dbReference type="SUPFAM" id="SSF51445">
    <property type="entry name" value="(Trans)glycosidases"/>
    <property type="match status" value="1"/>
</dbReference>
<dbReference type="PANTHER" id="PTHR10353">
    <property type="entry name" value="GLYCOSYL HYDROLASE"/>
    <property type="match status" value="1"/>
</dbReference>
<dbReference type="Gene3D" id="3.20.20.80">
    <property type="entry name" value="Glycosidases"/>
    <property type="match status" value="1"/>
</dbReference>
<evidence type="ECO:0000256" key="1">
    <source>
        <dbReference type="ARBA" id="ARBA00010838"/>
    </source>
</evidence>
<reference evidence="3" key="1">
    <citation type="submission" date="2020-09" db="EMBL/GenBank/DDBJ databases">
        <title>Genome-Enabled Discovery of Anthraquinone Biosynthesis in Senna tora.</title>
        <authorList>
            <person name="Kang S.-H."/>
            <person name="Pandey R.P."/>
            <person name="Lee C.-M."/>
            <person name="Sim J.-S."/>
            <person name="Jeong J.-T."/>
            <person name="Choi B.-S."/>
            <person name="Jung M."/>
            <person name="Ginzburg D."/>
            <person name="Zhao K."/>
            <person name="Won S.Y."/>
            <person name="Oh T.-J."/>
            <person name="Yu Y."/>
            <person name="Kim N.-H."/>
            <person name="Lee O.R."/>
            <person name="Lee T.-H."/>
            <person name="Bashyal P."/>
            <person name="Kim T.-S."/>
            <person name="Lee W.-H."/>
            <person name="Kawkins C."/>
            <person name="Kim C.-K."/>
            <person name="Kim J.S."/>
            <person name="Ahn B.O."/>
            <person name="Rhee S.Y."/>
            <person name="Sohng J.K."/>
        </authorList>
    </citation>
    <scope>NUCLEOTIDE SEQUENCE</scope>
    <source>
        <tissue evidence="3">Leaf</tissue>
    </source>
</reference>
<dbReference type="PRINTS" id="PR00131">
    <property type="entry name" value="GLHYDRLASE1"/>
</dbReference>
<dbReference type="PANTHER" id="PTHR10353:SF206">
    <property type="entry name" value="GLYCOSIDE HYDROLASE FAMILY 1 PROTEIN"/>
    <property type="match status" value="1"/>
</dbReference>
<dbReference type="EMBL" id="JAAIUW010000007">
    <property type="protein sequence ID" value="KAF7824060.1"/>
    <property type="molecule type" value="Genomic_DNA"/>
</dbReference>